<keyword evidence="2" id="KW-1185">Reference proteome</keyword>
<organism evidence="1 2">
    <name type="scientific">Zarea fungicola</name>
    <dbReference type="NCBI Taxonomy" id="93591"/>
    <lineage>
        <taxon>Eukaryota</taxon>
        <taxon>Fungi</taxon>
        <taxon>Dikarya</taxon>
        <taxon>Ascomycota</taxon>
        <taxon>Pezizomycotina</taxon>
        <taxon>Sordariomycetes</taxon>
        <taxon>Hypocreomycetidae</taxon>
        <taxon>Hypocreales</taxon>
        <taxon>Cordycipitaceae</taxon>
        <taxon>Zarea</taxon>
    </lineage>
</organism>
<sequence>MRLERCILCLAIAVVGASITEKLTPDAVEADINSDQDYGNRAFGTPGYNASVQFILERAVGRFGKQMDTTVQTFTHPYSDIQHFALIGPDSKEVVAIPFQYSDPTPPAGLTGELIEPPAGKDACFDEKWSIIDAAGKVVLVDPRACSYMIQLALARAHGAVAAVVYYFEPGGRMPPEVSLTAENIGKLLPAGLTTLDVGTAWKARRAAGETLHATLIVQSSIEERESWNIIVETKEGDPNNVVMLGAHLDSVRVGSGINDDGSGSAGLLELMGSFQRFHGFQNKVRFAWWGAEEAGLVGSKYYTSHLTDAAADKIRFYFNYDMIASPNATYAVFANDDTDMIGAQVLLDYFKSKGLDTFISEFGKGGSDWQPFIDLGIPASGTHAGSSINRDPCYHRACDTLDNINMTAITHHTKAAGRVAAQFALSLQGIPSRQKKPQAGLTTDTASLTRALEI</sequence>
<proteinExistence type="predicted"/>
<protein>
    <submittedName>
        <fullName evidence="1">Uncharacterized protein</fullName>
    </submittedName>
</protein>
<gene>
    <name evidence="1" type="ORF">NQ176_g524</name>
</gene>
<evidence type="ECO:0000313" key="2">
    <source>
        <dbReference type="Proteomes" id="UP001143910"/>
    </source>
</evidence>
<dbReference type="EMBL" id="JANJQO010000020">
    <property type="protein sequence ID" value="KAJ2983683.1"/>
    <property type="molecule type" value="Genomic_DNA"/>
</dbReference>
<name>A0ACC1NX18_9HYPO</name>
<evidence type="ECO:0000313" key="1">
    <source>
        <dbReference type="EMBL" id="KAJ2983683.1"/>
    </source>
</evidence>
<accession>A0ACC1NX18</accession>
<dbReference type="Proteomes" id="UP001143910">
    <property type="component" value="Unassembled WGS sequence"/>
</dbReference>
<comment type="caution">
    <text evidence="1">The sequence shown here is derived from an EMBL/GenBank/DDBJ whole genome shotgun (WGS) entry which is preliminary data.</text>
</comment>
<reference evidence="1" key="1">
    <citation type="submission" date="2022-08" db="EMBL/GenBank/DDBJ databases">
        <title>Genome Sequence of Lecanicillium fungicola.</title>
        <authorList>
            <person name="Buettner E."/>
        </authorList>
    </citation>
    <scope>NUCLEOTIDE SEQUENCE</scope>
    <source>
        <strain evidence="1">Babe33</strain>
    </source>
</reference>